<dbReference type="PATRIC" id="fig|270351.6.peg.1652"/>
<organism evidence="12 13">
    <name type="scientific">Methylobacterium aquaticum</name>
    <dbReference type="NCBI Taxonomy" id="270351"/>
    <lineage>
        <taxon>Bacteria</taxon>
        <taxon>Pseudomonadati</taxon>
        <taxon>Pseudomonadota</taxon>
        <taxon>Alphaproteobacteria</taxon>
        <taxon>Hyphomicrobiales</taxon>
        <taxon>Methylobacteriaceae</taxon>
        <taxon>Methylobacterium</taxon>
    </lineage>
</organism>
<dbReference type="SUPFAM" id="SSF103190">
    <property type="entry name" value="Sensory domain-like"/>
    <property type="match status" value="1"/>
</dbReference>
<dbReference type="EMBL" id="LABX01000155">
    <property type="protein sequence ID" value="KMO31433.1"/>
    <property type="molecule type" value="Genomic_DNA"/>
</dbReference>
<evidence type="ECO:0000259" key="11">
    <source>
        <dbReference type="PROSITE" id="PS50885"/>
    </source>
</evidence>
<dbReference type="PANTHER" id="PTHR32089:SF112">
    <property type="entry name" value="LYSOZYME-LIKE PROTEIN-RELATED"/>
    <property type="match status" value="1"/>
</dbReference>
<evidence type="ECO:0000256" key="5">
    <source>
        <dbReference type="ARBA" id="ARBA00023136"/>
    </source>
</evidence>
<dbReference type="SMART" id="SM00304">
    <property type="entry name" value="HAMP"/>
    <property type="match status" value="1"/>
</dbReference>
<evidence type="ECO:0000256" key="3">
    <source>
        <dbReference type="ARBA" id="ARBA00022692"/>
    </source>
</evidence>
<dbReference type="Gene3D" id="1.10.287.950">
    <property type="entry name" value="Methyl-accepting chemotaxis protein"/>
    <property type="match status" value="1"/>
</dbReference>
<evidence type="ECO:0000256" key="6">
    <source>
        <dbReference type="ARBA" id="ARBA00023224"/>
    </source>
</evidence>
<evidence type="ECO:0000256" key="4">
    <source>
        <dbReference type="ARBA" id="ARBA00022989"/>
    </source>
</evidence>
<feature type="domain" description="Methyl-accepting transducer" evidence="10">
    <location>
        <begin position="302"/>
        <end position="545"/>
    </location>
</feature>
<keyword evidence="5 9" id="KW-0472">Membrane</keyword>
<evidence type="ECO:0000313" key="13">
    <source>
        <dbReference type="Proteomes" id="UP000035929"/>
    </source>
</evidence>
<feature type="transmembrane region" description="Helical" evidence="9">
    <location>
        <begin position="196"/>
        <end position="214"/>
    </location>
</feature>
<keyword evidence="6 8" id="KW-0807">Transducer</keyword>
<keyword evidence="2" id="KW-1003">Cell membrane</keyword>
<dbReference type="Pfam" id="PF17202">
    <property type="entry name" value="sCache_3_3"/>
    <property type="match status" value="1"/>
</dbReference>
<evidence type="ECO:0000256" key="9">
    <source>
        <dbReference type="SAM" id="Phobius"/>
    </source>
</evidence>
<dbReference type="PROSITE" id="PS50111">
    <property type="entry name" value="CHEMOTAXIS_TRANSDUC_2"/>
    <property type="match status" value="1"/>
</dbReference>
<dbReference type="PROSITE" id="PS50885">
    <property type="entry name" value="HAMP"/>
    <property type="match status" value="1"/>
</dbReference>
<name>A0A0J6SDK0_9HYPH</name>
<keyword evidence="4 9" id="KW-1133">Transmembrane helix</keyword>
<sequence>MSGRIPSLPAMSLAMRSSVIGIIVLLLAIGGVVVSIMRDVEAEMLRHATDALGGNVRLLKQTLSDEGGAPHFALRDGRLMIGSHVIGAADPAVDRVRDLLGGTATVFQGDRRIATNVVNPDGSRAVGTTLAPGPVYDAVLVRGETYRGEATILGVPYLTIYEPIRDAGGTVIGILYAGVKKSQYYTLIDRLNAQSAGFGLLLALAGAVVLWVSLRQAVAPLRQLDAAMRRLAAGDAATAVPGIGRRDEVGAMAAAVQVFKDGMVRARALEEETALARASAEVQRRAGMREMAEAFELSVGGILAQVSASATDLQATARTMTATATATAARSTAVAAAAEEASSNVGTVAVAAEQLGASVHEIGRQVDGSARLTQVAVAEVGEGAARLQALTEATARIGDVAGLIASIAAQTNLLALNATIEAARAGDAGRGFAVVAAEVKELASQTAKATEEITSQIAAIEASTDRAAGAIGGITGRIEEISSVAGSIAAAVEEQDAATREIVRNVSQAASGTGAVTANIAGVAQAAEETGAAASQVLSAASTLSRHSAHLSAEVARFLETVRAA</sequence>
<feature type="domain" description="HAMP" evidence="11">
    <location>
        <begin position="215"/>
        <end position="268"/>
    </location>
</feature>
<accession>A0A0J6SDK0</accession>
<dbReference type="Proteomes" id="UP000035929">
    <property type="component" value="Unassembled WGS sequence"/>
</dbReference>
<dbReference type="GO" id="GO:0005886">
    <property type="term" value="C:plasma membrane"/>
    <property type="evidence" value="ECO:0007669"/>
    <property type="project" value="UniProtKB-SubCell"/>
</dbReference>
<feature type="transmembrane region" description="Helical" evidence="9">
    <location>
        <begin position="20"/>
        <end position="37"/>
    </location>
</feature>
<dbReference type="InterPro" id="IPR003660">
    <property type="entry name" value="HAMP_dom"/>
</dbReference>
<evidence type="ECO:0000256" key="8">
    <source>
        <dbReference type="PROSITE-ProRule" id="PRU00284"/>
    </source>
</evidence>
<evidence type="ECO:0000256" key="2">
    <source>
        <dbReference type="ARBA" id="ARBA00022475"/>
    </source>
</evidence>
<evidence type="ECO:0000313" key="12">
    <source>
        <dbReference type="EMBL" id="KMO31433.1"/>
    </source>
</evidence>
<evidence type="ECO:0000256" key="7">
    <source>
        <dbReference type="ARBA" id="ARBA00029447"/>
    </source>
</evidence>
<proteinExistence type="inferred from homology"/>
<comment type="caution">
    <text evidence="12">The sequence shown here is derived from an EMBL/GenBank/DDBJ whole genome shotgun (WGS) entry which is preliminary data.</text>
</comment>
<keyword evidence="3 9" id="KW-0812">Transmembrane</keyword>
<dbReference type="GO" id="GO:0007165">
    <property type="term" value="P:signal transduction"/>
    <property type="evidence" value="ECO:0007669"/>
    <property type="project" value="UniProtKB-KW"/>
</dbReference>
<dbReference type="SMART" id="SM00283">
    <property type="entry name" value="MA"/>
    <property type="match status" value="1"/>
</dbReference>
<evidence type="ECO:0000259" key="10">
    <source>
        <dbReference type="PROSITE" id="PS50111"/>
    </source>
</evidence>
<dbReference type="CDD" id="cd06225">
    <property type="entry name" value="HAMP"/>
    <property type="match status" value="1"/>
</dbReference>
<comment type="similarity">
    <text evidence="7">Belongs to the methyl-accepting chemotaxis (MCP) protein family.</text>
</comment>
<evidence type="ECO:0000256" key="1">
    <source>
        <dbReference type="ARBA" id="ARBA00004651"/>
    </source>
</evidence>
<dbReference type="Gene3D" id="6.10.340.10">
    <property type="match status" value="1"/>
</dbReference>
<dbReference type="InterPro" id="IPR029151">
    <property type="entry name" value="Sensor-like_sf"/>
</dbReference>
<comment type="subcellular location">
    <subcellularLocation>
        <location evidence="1">Cell membrane</location>
        <topology evidence="1">Multi-pass membrane protein</topology>
    </subcellularLocation>
</comment>
<dbReference type="PANTHER" id="PTHR32089">
    <property type="entry name" value="METHYL-ACCEPTING CHEMOTAXIS PROTEIN MCPB"/>
    <property type="match status" value="1"/>
</dbReference>
<dbReference type="AlphaFoldDB" id="A0A0J6SDK0"/>
<dbReference type="Pfam" id="PF00672">
    <property type="entry name" value="HAMP"/>
    <property type="match status" value="1"/>
</dbReference>
<dbReference type="Pfam" id="PF00015">
    <property type="entry name" value="MCPsignal"/>
    <property type="match status" value="1"/>
</dbReference>
<gene>
    <name evidence="12" type="ORF">VP06_19785</name>
</gene>
<dbReference type="InterPro" id="IPR004089">
    <property type="entry name" value="MCPsignal_dom"/>
</dbReference>
<dbReference type="InterPro" id="IPR033463">
    <property type="entry name" value="sCache_3"/>
</dbReference>
<dbReference type="SUPFAM" id="SSF58104">
    <property type="entry name" value="Methyl-accepting chemotaxis protein (MCP) signaling domain"/>
    <property type="match status" value="1"/>
</dbReference>
<reference evidence="12 13" key="1">
    <citation type="submission" date="2015-03" db="EMBL/GenBank/DDBJ databases">
        <title>Genome sequencing of Methylobacterium aquaticum DSM16371 type strain.</title>
        <authorList>
            <person name="Chaudhry V."/>
            <person name="Patil P.B."/>
        </authorList>
    </citation>
    <scope>NUCLEOTIDE SEQUENCE [LARGE SCALE GENOMIC DNA]</scope>
    <source>
        <strain evidence="12 13">DSM 16371</strain>
    </source>
</reference>
<protein>
    <submittedName>
        <fullName evidence="12">Chemotaxis protein</fullName>
    </submittedName>
</protein>